<dbReference type="Pfam" id="PF14578">
    <property type="entry name" value="GTP_EFTU_D4"/>
    <property type="match status" value="1"/>
</dbReference>
<protein>
    <submittedName>
        <fullName evidence="6">IF-2 domain-containing protein</fullName>
    </submittedName>
</protein>
<reference evidence="6" key="1">
    <citation type="submission" date="2016-11" db="UniProtKB">
        <authorList>
            <consortium name="WormBaseParasite"/>
        </authorList>
    </citation>
    <scope>IDENTIFICATION</scope>
</reference>
<name>A0A1I8G278_9PLAT</name>
<dbReference type="InterPro" id="IPR009000">
    <property type="entry name" value="Transl_B-barrel_sf"/>
</dbReference>
<dbReference type="CDD" id="cd16266">
    <property type="entry name" value="IF2_aeIF5B_IV"/>
    <property type="match status" value="1"/>
</dbReference>
<feature type="domain" description="Translation initiation factor IF- 2" evidence="3">
    <location>
        <begin position="160"/>
        <end position="196"/>
    </location>
</feature>
<dbReference type="InterPro" id="IPR023115">
    <property type="entry name" value="TIF_IF2_dom3"/>
</dbReference>
<evidence type="ECO:0000259" key="3">
    <source>
        <dbReference type="Pfam" id="PF11987"/>
    </source>
</evidence>
<dbReference type="AlphaFoldDB" id="A0A1I8G278"/>
<dbReference type="PANTHER" id="PTHR43381:SF4">
    <property type="entry name" value="EUKARYOTIC TRANSLATION INITIATION FACTOR 5B"/>
    <property type="match status" value="1"/>
</dbReference>
<dbReference type="WBParaSite" id="maker-uti_cns_0000605-snap-gene-0.3-mRNA-1">
    <property type="protein sequence ID" value="maker-uti_cns_0000605-snap-gene-0.3-mRNA-1"/>
    <property type="gene ID" value="maker-uti_cns_0000605-snap-gene-0.3"/>
</dbReference>
<dbReference type="Proteomes" id="UP000095280">
    <property type="component" value="Unplaced"/>
</dbReference>
<sequence>VGRFAGGGIDDPHPAGISDEGAKITDVVRGGQFVHPPGVAELATMSTYQARISSFSNPENNSFQNFQSRLLVSGSREGYLKRELSSACVGLPGCSDLEEENSEEERMDVSAKLSKVLKSIEVQDTGVYVQASTLGSLEALLLFLRTEKIPYCGINIGRWAVILAFDVKVEREAQELADSHGVKIFTADIIYHLSDAFIKWRDDRIKAEREKFKDIAVFPCKLRVLPQFIFNSRDPIVCGVIVEAGILKVGTPISVPSKESVYLGRVESLELNHKKVEEARRGAELCIKIAALPGDAPKMYGRHFDHNDLLMSRVSRESIDALKQYFRDDLGKEDWKLVIELKKAFNCGGKFFVVNHAVCVHVGRLDHLVRLLRVILSPRVVTSTSCTNRSSSGSVMFWPNEVMMMASSEVSMVPLPSWSYMQKAS</sequence>
<dbReference type="Gene3D" id="2.40.30.10">
    <property type="entry name" value="Translation factors"/>
    <property type="match status" value="1"/>
</dbReference>
<keyword evidence="1" id="KW-0547">Nucleotide-binding</keyword>
<dbReference type="InterPro" id="IPR029459">
    <property type="entry name" value="EFTU-type"/>
</dbReference>
<proteinExistence type="predicted"/>
<dbReference type="InterPro" id="IPR015760">
    <property type="entry name" value="TIF_IF2"/>
</dbReference>
<evidence type="ECO:0000313" key="5">
    <source>
        <dbReference type="Proteomes" id="UP000095280"/>
    </source>
</evidence>
<keyword evidence="5" id="KW-1185">Reference proteome</keyword>
<dbReference type="FunFam" id="2.40.30.10:FF:000026">
    <property type="entry name" value="Eukaryotic translation initiation factor 5B"/>
    <property type="match status" value="1"/>
</dbReference>
<dbReference type="PANTHER" id="PTHR43381">
    <property type="entry name" value="TRANSLATION INITIATION FACTOR IF-2-RELATED"/>
    <property type="match status" value="1"/>
</dbReference>
<dbReference type="GO" id="GO:0003743">
    <property type="term" value="F:translation initiation factor activity"/>
    <property type="evidence" value="ECO:0007669"/>
    <property type="project" value="TreeGrafter"/>
</dbReference>
<evidence type="ECO:0000256" key="2">
    <source>
        <dbReference type="ARBA" id="ARBA00023134"/>
    </source>
</evidence>
<dbReference type="Gene3D" id="3.40.50.10050">
    <property type="entry name" value="Translation initiation factor IF- 2, domain 3"/>
    <property type="match status" value="2"/>
</dbReference>
<organism evidence="5 6">
    <name type="scientific">Macrostomum lignano</name>
    <dbReference type="NCBI Taxonomy" id="282301"/>
    <lineage>
        <taxon>Eukaryota</taxon>
        <taxon>Metazoa</taxon>
        <taxon>Spiralia</taxon>
        <taxon>Lophotrochozoa</taxon>
        <taxon>Platyhelminthes</taxon>
        <taxon>Rhabditophora</taxon>
        <taxon>Macrostomorpha</taxon>
        <taxon>Macrostomida</taxon>
        <taxon>Macrostomidae</taxon>
        <taxon>Macrostomum</taxon>
    </lineage>
</organism>
<dbReference type="GO" id="GO:0005739">
    <property type="term" value="C:mitochondrion"/>
    <property type="evidence" value="ECO:0007669"/>
    <property type="project" value="TreeGrafter"/>
</dbReference>
<keyword evidence="2" id="KW-0342">GTP-binding</keyword>
<evidence type="ECO:0000256" key="1">
    <source>
        <dbReference type="ARBA" id="ARBA00022741"/>
    </source>
</evidence>
<dbReference type="SUPFAM" id="SSF52156">
    <property type="entry name" value="Initiation factor IF2/eIF5b, domain 3"/>
    <property type="match status" value="1"/>
</dbReference>
<evidence type="ECO:0000313" key="6">
    <source>
        <dbReference type="WBParaSite" id="maker-uti_cns_0000605-snap-gene-0.3-mRNA-1"/>
    </source>
</evidence>
<dbReference type="GO" id="GO:0005525">
    <property type="term" value="F:GTP binding"/>
    <property type="evidence" value="ECO:0007669"/>
    <property type="project" value="UniProtKB-KW"/>
</dbReference>
<feature type="domain" description="Elongation factor Tu-type" evidence="4">
    <location>
        <begin position="219"/>
        <end position="310"/>
    </location>
</feature>
<accession>A0A1I8G278</accession>
<dbReference type="Pfam" id="PF11987">
    <property type="entry name" value="IF-2"/>
    <property type="match status" value="1"/>
</dbReference>
<evidence type="ECO:0000259" key="4">
    <source>
        <dbReference type="Pfam" id="PF14578"/>
    </source>
</evidence>
<dbReference type="InterPro" id="IPR036925">
    <property type="entry name" value="TIF_IF2_dom3_sf"/>
</dbReference>
<dbReference type="SUPFAM" id="SSF50447">
    <property type="entry name" value="Translation proteins"/>
    <property type="match status" value="1"/>
</dbReference>